<dbReference type="InterPro" id="IPR050065">
    <property type="entry name" value="GlmU-like"/>
</dbReference>
<gene>
    <name evidence="4" type="ORF">METZ01_LOCUS80696</name>
</gene>
<dbReference type="Pfam" id="PF12804">
    <property type="entry name" value="NTP_transf_3"/>
    <property type="match status" value="1"/>
</dbReference>
<dbReference type="GO" id="GO:0016779">
    <property type="term" value="F:nucleotidyltransferase activity"/>
    <property type="evidence" value="ECO:0007669"/>
    <property type="project" value="UniProtKB-KW"/>
</dbReference>
<dbReference type="CDD" id="cd02523">
    <property type="entry name" value="PC_cytidylyltransferase"/>
    <property type="match status" value="1"/>
</dbReference>
<evidence type="ECO:0000313" key="4">
    <source>
        <dbReference type="EMBL" id="SVA27842.1"/>
    </source>
</evidence>
<dbReference type="PANTHER" id="PTHR43584">
    <property type="entry name" value="NUCLEOTIDYL TRANSFERASE"/>
    <property type="match status" value="1"/>
</dbReference>
<dbReference type="EMBL" id="UINC01006493">
    <property type="protein sequence ID" value="SVA27842.1"/>
    <property type="molecule type" value="Genomic_DNA"/>
</dbReference>
<dbReference type="InterPro" id="IPR025877">
    <property type="entry name" value="MobA-like_NTP_Trfase"/>
</dbReference>
<sequence>MKINITQAVILAAGMGVRLKELNRGIPKGFISLADNIPIIEHSIEALLACGISDIIIVTGFMDEHYENLRSRYPQIKTVRNEKFSETGTMYSLWCARKLLNTDFILLESDLIFETRAIRELLESRVKNSLLITGKTEAGDEVYVETDGDWVKQISKDKKVLGSIVGEFIGVSRLSYDFYLKLIRTAEESFESDLKVSYDMDCFVTVADKTPLGFLKIDNLLWAEIDDALQLKRAQKIWKEIKSQSA</sequence>
<evidence type="ECO:0000259" key="3">
    <source>
        <dbReference type="Pfam" id="PF12804"/>
    </source>
</evidence>
<keyword evidence="1" id="KW-0808">Transferase</keyword>
<organism evidence="4">
    <name type="scientific">marine metagenome</name>
    <dbReference type="NCBI Taxonomy" id="408172"/>
    <lineage>
        <taxon>unclassified sequences</taxon>
        <taxon>metagenomes</taxon>
        <taxon>ecological metagenomes</taxon>
    </lineage>
</organism>
<name>A0A381UI24_9ZZZZ</name>
<proteinExistence type="predicted"/>
<dbReference type="Gene3D" id="3.90.550.10">
    <property type="entry name" value="Spore Coat Polysaccharide Biosynthesis Protein SpsA, Chain A"/>
    <property type="match status" value="1"/>
</dbReference>
<dbReference type="SUPFAM" id="SSF53448">
    <property type="entry name" value="Nucleotide-diphospho-sugar transferases"/>
    <property type="match status" value="1"/>
</dbReference>
<feature type="domain" description="MobA-like NTP transferase" evidence="3">
    <location>
        <begin position="8"/>
        <end position="127"/>
    </location>
</feature>
<evidence type="ECO:0000256" key="2">
    <source>
        <dbReference type="ARBA" id="ARBA00022695"/>
    </source>
</evidence>
<dbReference type="PANTHER" id="PTHR43584:SF5">
    <property type="entry name" value="PROTEIN LICC"/>
    <property type="match status" value="1"/>
</dbReference>
<evidence type="ECO:0000256" key="1">
    <source>
        <dbReference type="ARBA" id="ARBA00022679"/>
    </source>
</evidence>
<protein>
    <recommendedName>
        <fullName evidence="3">MobA-like NTP transferase domain-containing protein</fullName>
    </recommendedName>
</protein>
<dbReference type="InterPro" id="IPR029044">
    <property type="entry name" value="Nucleotide-diphossugar_trans"/>
</dbReference>
<reference evidence="4" key="1">
    <citation type="submission" date="2018-05" db="EMBL/GenBank/DDBJ databases">
        <authorList>
            <person name="Lanie J.A."/>
            <person name="Ng W.-L."/>
            <person name="Kazmierczak K.M."/>
            <person name="Andrzejewski T.M."/>
            <person name="Davidsen T.M."/>
            <person name="Wayne K.J."/>
            <person name="Tettelin H."/>
            <person name="Glass J.I."/>
            <person name="Rusch D."/>
            <person name="Podicherti R."/>
            <person name="Tsui H.-C.T."/>
            <person name="Winkler M.E."/>
        </authorList>
    </citation>
    <scope>NUCLEOTIDE SEQUENCE</scope>
</reference>
<dbReference type="AlphaFoldDB" id="A0A381UI24"/>
<accession>A0A381UI24</accession>
<keyword evidence="2" id="KW-0548">Nucleotidyltransferase</keyword>